<protein>
    <recommendedName>
        <fullName evidence="3">A-kinase anchor protein 2 C-terminal domain-containing protein</fullName>
    </recommendedName>
</protein>
<evidence type="ECO:0000256" key="2">
    <source>
        <dbReference type="SAM" id="MobiDB-lite"/>
    </source>
</evidence>
<dbReference type="PANTHER" id="PTHR18839:SF8">
    <property type="entry name" value="MITOTIC INTERACTOR AND SUBSTRATE OF PLK1 ISOFORM X1"/>
    <property type="match status" value="1"/>
</dbReference>
<feature type="compositionally biased region" description="Polar residues" evidence="2">
    <location>
        <begin position="335"/>
        <end position="351"/>
    </location>
</feature>
<evidence type="ECO:0000313" key="5">
    <source>
        <dbReference type="Proteomes" id="UP001295444"/>
    </source>
</evidence>
<feature type="region of interest" description="Disordered" evidence="2">
    <location>
        <begin position="294"/>
        <end position="314"/>
    </location>
</feature>
<accession>A0AAD1W5P6</accession>
<reference evidence="4" key="1">
    <citation type="submission" date="2022-03" db="EMBL/GenBank/DDBJ databases">
        <authorList>
            <person name="Alioto T."/>
            <person name="Alioto T."/>
            <person name="Gomez Garrido J."/>
        </authorList>
    </citation>
    <scope>NUCLEOTIDE SEQUENCE</scope>
</reference>
<dbReference type="InterPro" id="IPR029304">
    <property type="entry name" value="AKAP2_C"/>
</dbReference>
<dbReference type="EMBL" id="OW240916">
    <property type="protein sequence ID" value="CAH2292925.1"/>
    <property type="molecule type" value="Genomic_DNA"/>
</dbReference>
<keyword evidence="1" id="KW-0175">Coiled coil</keyword>
<proteinExistence type="predicted"/>
<sequence length="790" mass="89985">MIPFVYFRKQPAVNEKANRHTVELDSSSLKHRQDYECELGVTDSSVVTKHQFISTESQQVIKNESVDPPDLMVFETEQNARDVEGNILADRAEVNIYQQNDNFLLSQDTFSIPKQTTSTGAPESTMDRVTRSQIFSLSSAGSTYTLHEEPDLNVISEHSQSTEGKHKSTPDGERKLKLLKEESHFGIRAYLPETSPTKLFENGDDDDVQARSHEFTQEKAWELEKQRRDIIKKQGQRKSLDVDEIIIHRDVMDTSISATDLNEIDSDHMKVNVDTEQINFEAARKQFLMLEKKRNSLPISPRPQSKPPRSKSFYVSDWNSEMQGIEDTITIQSEVRTQSNEPPQTQAVSSSELRKQFYRELSTDDRDGETEDNSKGVNKVEHSQEKPEQIPNPSNETPIEREIRLALEREESLRKERGIQGVGDTKEMVEILKNPVLSQSSDTAIQKKSKERTRSINFLQREIEKDAQREAVLRNEGKVAGLYDKGNVQELDERRKVFEQPDDIPVQPQLGNTKRLSKAATIDLGTSDIAGQADSTQTSENTNWTVLDAPQPYSARINYKPTPLNISRYRRASADNILDFNPPTHASSGVDISAETQILQKENFHIQPWKFRQHGDEEKMQSPKWTEKTQDNANPEEIYKTTRLRPVSSVIEKEIQQTLERDLELKEQRRKSEVPYGITSTDGQITTPVNGHNQYGKTVLSSGGSNRWNSSSQGSASFVSPIQMFRPRKTPKFVVSESDSDRFKRYGDYAGIDSSDDVNTEIVESTRVNRHKNTMALRWEAGIYANNPSD</sequence>
<dbReference type="Proteomes" id="UP001295444">
    <property type="component" value="Chromosome 05"/>
</dbReference>
<keyword evidence="5" id="KW-1185">Reference proteome</keyword>
<dbReference type="PANTHER" id="PTHR18839">
    <property type="entry name" value="MITOTIC INTERACTOR AND SUBSTRATE OF PLK1 MISP FAMILY MEMBER"/>
    <property type="match status" value="1"/>
</dbReference>
<feature type="compositionally biased region" description="Basic and acidic residues" evidence="2">
    <location>
        <begin position="372"/>
        <end position="388"/>
    </location>
</feature>
<evidence type="ECO:0000259" key="3">
    <source>
        <dbReference type="Pfam" id="PF15304"/>
    </source>
</evidence>
<name>A0AAD1W5P6_PELCU</name>
<gene>
    <name evidence="4" type="ORF">PECUL_23A021172</name>
</gene>
<feature type="region of interest" description="Disordered" evidence="2">
    <location>
        <begin position="361"/>
        <end position="398"/>
    </location>
</feature>
<dbReference type="AlphaFoldDB" id="A0AAD1W5P6"/>
<organism evidence="4 5">
    <name type="scientific">Pelobates cultripes</name>
    <name type="common">Western spadefoot toad</name>
    <dbReference type="NCBI Taxonomy" id="61616"/>
    <lineage>
        <taxon>Eukaryota</taxon>
        <taxon>Metazoa</taxon>
        <taxon>Chordata</taxon>
        <taxon>Craniata</taxon>
        <taxon>Vertebrata</taxon>
        <taxon>Euteleostomi</taxon>
        <taxon>Amphibia</taxon>
        <taxon>Batrachia</taxon>
        <taxon>Anura</taxon>
        <taxon>Pelobatoidea</taxon>
        <taxon>Pelobatidae</taxon>
        <taxon>Pelobates</taxon>
    </lineage>
</organism>
<feature type="domain" description="A-kinase anchor protein 2 C-terminal" evidence="3">
    <location>
        <begin position="433"/>
        <end position="785"/>
    </location>
</feature>
<dbReference type="InterPro" id="IPR042779">
    <property type="entry name" value="MISP/MISP3-like"/>
</dbReference>
<dbReference type="Pfam" id="PF15304">
    <property type="entry name" value="AKAP2_C"/>
    <property type="match status" value="1"/>
</dbReference>
<evidence type="ECO:0000256" key="1">
    <source>
        <dbReference type="ARBA" id="ARBA00023054"/>
    </source>
</evidence>
<feature type="region of interest" description="Disordered" evidence="2">
    <location>
        <begin position="335"/>
        <end position="354"/>
    </location>
</feature>
<evidence type="ECO:0000313" key="4">
    <source>
        <dbReference type="EMBL" id="CAH2292925.1"/>
    </source>
</evidence>